<keyword evidence="8" id="KW-1185">Reference proteome</keyword>
<keyword evidence="4" id="KW-0963">Cytoplasm</keyword>
<evidence type="ECO:0000256" key="4">
    <source>
        <dbReference type="ARBA" id="ARBA00022490"/>
    </source>
</evidence>
<keyword evidence="5" id="KW-0206">Cytoskeleton</keyword>
<accession>A0A4P9YVG5</accession>
<dbReference type="Proteomes" id="UP000278143">
    <property type="component" value="Unassembled WGS sequence"/>
</dbReference>
<dbReference type="GO" id="GO:0007052">
    <property type="term" value="P:mitotic spindle organization"/>
    <property type="evidence" value="ECO:0007669"/>
    <property type="project" value="TreeGrafter"/>
</dbReference>
<evidence type="ECO:0000256" key="3">
    <source>
        <dbReference type="ARBA" id="ARBA00016573"/>
    </source>
</evidence>
<gene>
    <name evidence="7" type="ORF">SYNPS1DRAFT_19385</name>
</gene>
<name>A0A4P9YVG5_9FUNG</name>
<comment type="function">
    <text evidence="6">Part of the dynactin complex that activates the molecular motor dynein for ultra-processive transport along microtubules.</text>
</comment>
<dbReference type="Gene3D" id="2.160.10.10">
    <property type="entry name" value="Hexapeptide repeat proteins"/>
    <property type="match status" value="1"/>
</dbReference>
<dbReference type="AlphaFoldDB" id="A0A4P9YVG5"/>
<dbReference type="PANTHER" id="PTHR13072:SF0">
    <property type="entry name" value="DYNACTIN SUBUNIT 6"/>
    <property type="match status" value="1"/>
</dbReference>
<proteinExistence type="inferred from homology"/>
<dbReference type="InterPro" id="IPR011004">
    <property type="entry name" value="Trimer_LpxA-like_sf"/>
</dbReference>
<evidence type="ECO:0000256" key="1">
    <source>
        <dbReference type="ARBA" id="ARBA00004245"/>
    </source>
</evidence>
<reference evidence="8" key="1">
    <citation type="journal article" date="2018" name="Nat. Microbiol.">
        <title>Leveraging single-cell genomics to expand the fungal tree of life.</title>
        <authorList>
            <person name="Ahrendt S.R."/>
            <person name="Quandt C.A."/>
            <person name="Ciobanu D."/>
            <person name="Clum A."/>
            <person name="Salamov A."/>
            <person name="Andreopoulos B."/>
            <person name="Cheng J.F."/>
            <person name="Woyke T."/>
            <person name="Pelin A."/>
            <person name="Henrissat B."/>
            <person name="Reynolds N.K."/>
            <person name="Benny G.L."/>
            <person name="Smith M.E."/>
            <person name="James T.Y."/>
            <person name="Grigoriev I.V."/>
        </authorList>
    </citation>
    <scope>NUCLEOTIDE SEQUENCE [LARGE SCALE GENOMIC DNA]</scope>
    <source>
        <strain evidence="8">Benny S71-1</strain>
    </source>
</reference>
<evidence type="ECO:0000313" key="8">
    <source>
        <dbReference type="Proteomes" id="UP000278143"/>
    </source>
</evidence>
<dbReference type="InterPro" id="IPR027777">
    <property type="entry name" value="DCTN6"/>
</dbReference>
<dbReference type="SUPFAM" id="SSF51161">
    <property type="entry name" value="Trimeric LpxA-like enzymes"/>
    <property type="match status" value="1"/>
</dbReference>
<sequence>IHARKLVVGPGALVCQEAHLTGNVSIGCVLHPKCSIIADVGPIVIGRNNILEEGVVIINRWAILPGAKIGNRNTFEARSRVVGATTVGSHCVVGIGCQTEPDETMPDCTVIYGDRLDRRICKPDATHAALHLKHLEYLRDMLPKFNHMRPVA</sequence>
<evidence type="ECO:0000256" key="2">
    <source>
        <dbReference type="ARBA" id="ARBA00007719"/>
    </source>
</evidence>
<feature type="non-terminal residue" evidence="7">
    <location>
        <position position="1"/>
    </location>
</feature>
<dbReference type="GO" id="GO:0005869">
    <property type="term" value="C:dynactin complex"/>
    <property type="evidence" value="ECO:0007669"/>
    <property type="project" value="InterPro"/>
</dbReference>
<dbReference type="OrthoDB" id="2355at2759"/>
<dbReference type="PANTHER" id="PTHR13072">
    <property type="entry name" value="DYNACTIN 6"/>
    <property type="match status" value="1"/>
</dbReference>
<protein>
    <recommendedName>
        <fullName evidence="3">Dynactin subunit 6</fullName>
    </recommendedName>
</protein>
<comment type="similarity">
    <text evidence="2">Belongs to the dynactin subunits 5/6 family. Dynactin subunit 6 subfamily.</text>
</comment>
<evidence type="ECO:0000256" key="5">
    <source>
        <dbReference type="ARBA" id="ARBA00023212"/>
    </source>
</evidence>
<evidence type="ECO:0000313" key="7">
    <source>
        <dbReference type="EMBL" id="RKP22910.1"/>
    </source>
</evidence>
<dbReference type="EMBL" id="KZ991518">
    <property type="protein sequence ID" value="RKP22910.1"/>
    <property type="molecule type" value="Genomic_DNA"/>
</dbReference>
<dbReference type="GO" id="GO:0070840">
    <property type="term" value="F:dynein complex binding"/>
    <property type="evidence" value="ECO:0007669"/>
    <property type="project" value="TreeGrafter"/>
</dbReference>
<evidence type="ECO:0000256" key="6">
    <source>
        <dbReference type="ARBA" id="ARBA00034687"/>
    </source>
</evidence>
<comment type="subcellular location">
    <subcellularLocation>
        <location evidence="1">Cytoplasm</location>
        <location evidence="1">Cytoskeleton</location>
    </subcellularLocation>
</comment>
<organism evidence="7 8">
    <name type="scientific">Syncephalis pseudoplumigaleata</name>
    <dbReference type="NCBI Taxonomy" id="1712513"/>
    <lineage>
        <taxon>Eukaryota</taxon>
        <taxon>Fungi</taxon>
        <taxon>Fungi incertae sedis</taxon>
        <taxon>Zoopagomycota</taxon>
        <taxon>Zoopagomycotina</taxon>
        <taxon>Zoopagomycetes</taxon>
        <taxon>Zoopagales</taxon>
        <taxon>Piptocephalidaceae</taxon>
        <taxon>Syncephalis</taxon>
    </lineage>
</organism>